<accession>A0ABU4HLE1</accession>
<feature type="chain" id="PRO_5046511435" evidence="1">
    <location>
        <begin position="27"/>
        <end position="377"/>
    </location>
</feature>
<proteinExistence type="predicted"/>
<evidence type="ECO:0000313" key="2">
    <source>
        <dbReference type="EMBL" id="MDW5594114.1"/>
    </source>
</evidence>
<evidence type="ECO:0000313" key="3">
    <source>
        <dbReference type="Proteomes" id="UP001284601"/>
    </source>
</evidence>
<sequence>MRPTRSIRAVGALAVLALALPTSASAVPSVTSAVVKTGNPGVTFLTDPAGAALTNTQTRYGLSLDGYALGFAENNGAIGDGVLDYSALPSEYRAPMTAEQKLAYPAAQTDLQAHATCAGVPALSDSATILAWQTNAANDPSYAYVPWQKAAAGLGDDPARWIAVVRRAVRVDLATVTDFRAACEGIAGRYYAADTSSPVANALVAGAVAPLEAQIATLKTSEATLKRSEASLRREKETSDRALAAARAALAVARETQRAADVAYQAFFTRPIQLTLAARRFAPPNGVALITGAPTDPVAITVEVTRRQRRALGLSSQVLVEANGEIGPEGALLVRLTPDRATARQLKRALARGRGIAVRVLAESGAHSASARATLTR</sequence>
<comment type="caution">
    <text evidence="2">The sequence shown here is derived from an EMBL/GenBank/DDBJ whole genome shotgun (WGS) entry which is preliminary data.</text>
</comment>
<dbReference type="Proteomes" id="UP001284601">
    <property type="component" value="Unassembled WGS sequence"/>
</dbReference>
<keyword evidence="3" id="KW-1185">Reference proteome</keyword>
<reference evidence="3" key="1">
    <citation type="submission" date="2023-07" db="EMBL/GenBank/DDBJ databases">
        <title>Conexibacter stalactiti sp. nov., isolated from stalactites in a lava cave and emended description of the genus Conexibacter.</title>
        <authorList>
            <person name="Lee S.D."/>
        </authorList>
    </citation>
    <scope>NUCLEOTIDE SEQUENCE [LARGE SCALE GENOMIC DNA]</scope>
    <source>
        <strain evidence="3">KCTC 39840</strain>
    </source>
</reference>
<dbReference type="EMBL" id="JAWSTH010000012">
    <property type="protein sequence ID" value="MDW5594114.1"/>
    <property type="molecule type" value="Genomic_DNA"/>
</dbReference>
<feature type="signal peptide" evidence="1">
    <location>
        <begin position="1"/>
        <end position="26"/>
    </location>
</feature>
<protein>
    <submittedName>
        <fullName evidence="2">Uncharacterized protein</fullName>
    </submittedName>
</protein>
<name>A0ABU4HLE1_9ACTN</name>
<keyword evidence="1" id="KW-0732">Signal</keyword>
<gene>
    <name evidence="2" type="ORF">R7226_07195</name>
</gene>
<organism evidence="2 3">
    <name type="scientific">Conexibacter stalactiti</name>
    <dbReference type="NCBI Taxonomy" id="1940611"/>
    <lineage>
        <taxon>Bacteria</taxon>
        <taxon>Bacillati</taxon>
        <taxon>Actinomycetota</taxon>
        <taxon>Thermoleophilia</taxon>
        <taxon>Solirubrobacterales</taxon>
        <taxon>Conexibacteraceae</taxon>
        <taxon>Conexibacter</taxon>
    </lineage>
</organism>
<evidence type="ECO:0000256" key="1">
    <source>
        <dbReference type="SAM" id="SignalP"/>
    </source>
</evidence>
<reference evidence="2 3" key="2">
    <citation type="submission" date="2023-10" db="EMBL/GenBank/DDBJ databases">
        <authorList>
            <person name="Han X.F."/>
        </authorList>
    </citation>
    <scope>NUCLEOTIDE SEQUENCE [LARGE SCALE GENOMIC DNA]</scope>
    <source>
        <strain evidence="2 3">KCTC 39840</strain>
    </source>
</reference>
<dbReference type="RefSeq" id="WP_318596371.1">
    <property type="nucleotide sequence ID" value="NZ_JAWSTH010000012.1"/>
</dbReference>